<reference evidence="1" key="1">
    <citation type="submission" date="2021-11" db="EMBL/GenBank/DDBJ databases">
        <title>The complete genome of Massilia sp sp. G4R7.</title>
        <authorList>
            <person name="Liu L."/>
            <person name="Yue J."/>
            <person name="Yuan J."/>
            <person name="Yang F."/>
            <person name="Li L."/>
        </authorList>
    </citation>
    <scope>NUCLEOTIDE SEQUENCE</scope>
    <source>
        <strain evidence="1">G4R7</strain>
    </source>
</reference>
<comment type="caution">
    <text evidence="1">The sequence shown here is derived from an EMBL/GenBank/DDBJ whole genome shotgun (WGS) entry which is preliminary data.</text>
</comment>
<dbReference type="EMBL" id="JAJNOC010000001">
    <property type="protein sequence ID" value="MCD2514866.1"/>
    <property type="molecule type" value="Genomic_DNA"/>
</dbReference>
<keyword evidence="2" id="KW-1185">Reference proteome</keyword>
<gene>
    <name evidence="1" type="ORF">LQ564_00895</name>
</gene>
<evidence type="ECO:0000313" key="1">
    <source>
        <dbReference type="EMBL" id="MCD2514866.1"/>
    </source>
</evidence>
<protein>
    <submittedName>
        <fullName evidence="1">Uncharacterized protein</fullName>
    </submittedName>
</protein>
<dbReference type="Proteomes" id="UP001179361">
    <property type="component" value="Unassembled WGS sequence"/>
</dbReference>
<organism evidence="1 2">
    <name type="scientific">Massilia phyllostachyos</name>
    <dbReference type="NCBI Taxonomy" id="2898585"/>
    <lineage>
        <taxon>Bacteria</taxon>
        <taxon>Pseudomonadati</taxon>
        <taxon>Pseudomonadota</taxon>
        <taxon>Betaproteobacteria</taxon>
        <taxon>Burkholderiales</taxon>
        <taxon>Oxalobacteraceae</taxon>
        <taxon>Telluria group</taxon>
        <taxon>Massilia</taxon>
    </lineage>
</organism>
<evidence type="ECO:0000313" key="2">
    <source>
        <dbReference type="Proteomes" id="UP001179361"/>
    </source>
</evidence>
<sequence length="165" mass="18333">MSPDAIVRCLLEDDGACRDINFSEHISTAGAQALVTVIAIRWQLTRATDGDGNAIAQGTLQDCLSRPSGALSTVWQGPAIPRHLQAFFHWTCIDRVFCELTFFPADLDRPRFVLEDFLRVLAVFVLAAQSDEYYVRFEDASWSHAASSSESVIFSHETMPLKPVV</sequence>
<name>A0ABS8PZD2_9BURK</name>
<proteinExistence type="predicted"/>
<dbReference type="RefSeq" id="WP_231056210.1">
    <property type="nucleotide sequence ID" value="NZ_JAJNOC010000001.1"/>
</dbReference>
<accession>A0ABS8PZD2</accession>